<dbReference type="Gene3D" id="3.50.30.30">
    <property type="match status" value="1"/>
</dbReference>
<protein>
    <recommendedName>
        <fullName evidence="1">PA domain-containing protein</fullName>
    </recommendedName>
</protein>
<name>A0A3P7WXB3_HELPZ</name>
<dbReference type="EMBL" id="UZAH01025512">
    <property type="protein sequence ID" value="VDO65326.1"/>
    <property type="molecule type" value="Genomic_DNA"/>
</dbReference>
<reference evidence="2" key="1">
    <citation type="submission" date="2018-11" db="EMBL/GenBank/DDBJ databases">
        <authorList>
            <consortium name="Pathogen Informatics"/>
        </authorList>
    </citation>
    <scope>NUCLEOTIDE SEQUENCE [LARGE SCALE GENOMIC DNA]</scope>
</reference>
<accession>A0A3P7WXB3</accession>
<dbReference type="OrthoDB" id="206201at2759"/>
<organism evidence="2">
    <name type="scientific">Heligmosomoides polygyrus</name>
    <name type="common">Parasitic roundworm</name>
    <dbReference type="NCBI Taxonomy" id="6339"/>
    <lineage>
        <taxon>Eukaryota</taxon>
        <taxon>Metazoa</taxon>
        <taxon>Ecdysozoa</taxon>
        <taxon>Nematoda</taxon>
        <taxon>Chromadorea</taxon>
        <taxon>Rhabditida</taxon>
        <taxon>Rhabditina</taxon>
        <taxon>Rhabditomorpha</taxon>
        <taxon>Strongyloidea</taxon>
        <taxon>Heligmosomidae</taxon>
        <taxon>Heligmosomoides</taxon>
    </lineage>
</organism>
<proteinExistence type="predicted"/>
<dbReference type="InterPro" id="IPR003137">
    <property type="entry name" value="PA_domain"/>
</dbReference>
<feature type="domain" description="PA" evidence="1">
    <location>
        <begin position="56"/>
        <end position="116"/>
    </location>
</feature>
<dbReference type="Pfam" id="PF02225">
    <property type="entry name" value="PA"/>
    <property type="match status" value="1"/>
</dbReference>
<evidence type="ECO:0000313" key="2">
    <source>
        <dbReference type="EMBL" id="VDO65326.1"/>
    </source>
</evidence>
<sequence>MVWLLYSFSGFPLYLSWLNQLQTKSLELGCTHNRRLFRLRHHRPHALFLITEWFSRECSFVEKIINAENAGALIALVTDSHAEFSCSGGDEYVDMVTDGSERQAGIPAGYVTGASG</sequence>
<evidence type="ECO:0000259" key="1">
    <source>
        <dbReference type="Pfam" id="PF02225"/>
    </source>
</evidence>
<gene>
    <name evidence="2" type="ORF">HPBE_LOCUS5642</name>
</gene>
<dbReference type="AlphaFoldDB" id="A0A3P7WXB3"/>